<dbReference type="Proteomes" id="UP000075714">
    <property type="component" value="Unassembled WGS sequence"/>
</dbReference>
<dbReference type="STRING" id="33097.A0A150GSN9"/>
<dbReference type="GO" id="GO:0043021">
    <property type="term" value="F:ribonucleoprotein complex binding"/>
    <property type="evidence" value="ECO:0007669"/>
    <property type="project" value="TreeGrafter"/>
</dbReference>
<protein>
    <recommendedName>
        <fullName evidence="3">Polyglutamine-binding protein 1</fullName>
    </recommendedName>
    <alternativeName>
        <fullName evidence="13">Polyglutamine tract-binding protein 1</fullName>
    </alternativeName>
</protein>
<evidence type="ECO:0000256" key="6">
    <source>
        <dbReference type="ARBA" id="ARBA00022664"/>
    </source>
</evidence>
<keyword evidence="4" id="KW-0597">Phosphoprotein</keyword>
<keyword evidence="6" id="KW-0507">mRNA processing</keyword>
<dbReference type="Pfam" id="PF00397">
    <property type="entry name" value="WW"/>
    <property type="match status" value="2"/>
</dbReference>
<dbReference type="GO" id="GO:0045087">
    <property type="term" value="P:innate immune response"/>
    <property type="evidence" value="ECO:0007669"/>
    <property type="project" value="UniProtKB-KW"/>
</dbReference>
<evidence type="ECO:0000256" key="2">
    <source>
        <dbReference type="ARBA" id="ARBA00004463"/>
    </source>
</evidence>
<evidence type="ECO:0000256" key="10">
    <source>
        <dbReference type="ARBA" id="ARBA00023163"/>
    </source>
</evidence>
<evidence type="ECO:0000256" key="1">
    <source>
        <dbReference type="ARBA" id="ARBA00004324"/>
    </source>
</evidence>
<keyword evidence="11" id="KW-0508">mRNA splicing</keyword>
<comment type="caution">
    <text evidence="17">The sequence shown here is derived from an EMBL/GenBank/DDBJ whole genome shotgun (WGS) entry which is preliminary data.</text>
</comment>
<evidence type="ECO:0000256" key="11">
    <source>
        <dbReference type="ARBA" id="ARBA00023187"/>
    </source>
</evidence>
<dbReference type="GO" id="GO:0016607">
    <property type="term" value="C:nuclear speck"/>
    <property type="evidence" value="ECO:0007669"/>
    <property type="project" value="UniProtKB-SubCell"/>
</dbReference>
<feature type="compositionally biased region" description="Low complexity" evidence="15">
    <location>
        <begin position="81"/>
        <end position="93"/>
    </location>
</feature>
<dbReference type="Gene3D" id="2.20.70.10">
    <property type="match status" value="2"/>
</dbReference>
<comment type="subunit">
    <text evidence="14">Interacts with POU3F2/Brn-2, ATXN1, TXNL4A, HTT and AR. Interaction with ATXN1 correlates positively with the length of the polyglutamine tract. Interacts with RNA polymerase II large subunit in a phosphorylation-dependent manner. Forms a ternary complex with ATXN1 mutant and phosphorylated RNA polymerase II. Interacts (via C-terminus) with TXNL4A and CD2BP2. Interacts (via WW domain) with ATN1 and SF3B1, and may interact with additional splice factors. Interacts (via WW domain) with WBP11; Leading to reduce interaction between PQBP1 and TXNL4A. Interacts with CAPRIN1. Interacts with DDX1. Interacts with SFPQ. Interacts with KHSRP.</text>
</comment>
<dbReference type="GO" id="GO:0005737">
    <property type="term" value="C:cytoplasm"/>
    <property type="evidence" value="ECO:0007669"/>
    <property type="project" value="TreeGrafter"/>
</dbReference>
<dbReference type="AlphaFoldDB" id="A0A150GSN9"/>
<dbReference type="GO" id="GO:0000380">
    <property type="term" value="P:alternative mRNA splicing, via spliceosome"/>
    <property type="evidence" value="ECO:0007669"/>
    <property type="project" value="TreeGrafter"/>
</dbReference>
<feature type="region of interest" description="Disordered" evidence="15">
    <location>
        <begin position="1"/>
        <end position="118"/>
    </location>
</feature>
<dbReference type="EMBL" id="LSYV01000009">
    <property type="protein sequence ID" value="KXZ52794.1"/>
    <property type="molecule type" value="Genomic_DNA"/>
</dbReference>
<evidence type="ECO:0000313" key="17">
    <source>
        <dbReference type="EMBL" id="KXZ52794.1"/>
    </source>
</evidence>
<feature type="region of interest" description="Disordered" evidence="15">
    <location>
        <begin position="268"/>
        <end position="349"/>
    </location>
</feature>
<dbReference type="Gene3D" id="3.40.30.10">
    <property type="entry name" value="Glutaredoxin"/>
    <property type="match status" value="1"/>
</dbReference>
<proteinExistence type="predicted"/>
<dbReference type="InterPro" id="IPR001202">
    <property type="entry name" value="WW_dom"/>
</dbReference>
<dbReference type="OrthoDB" id="42462at2759"/>
<organism evidence="17 18">
    <name type="scientific">Gonium pectorale</name>
    <name type="common">Green alga</name>
    <dbReference type="NCBI Taxonomy" id="33097"/>
    <lineage>
        <taxon>Eukaryota</taxon>
        <taxon>Viridiplantae</taxon>
        <taxon>Chlorophyta</taxon>
        <taxon>core chlorophytes</taxon>
        <taxon>Chlorophyceae</taxon>
        <taxon>CS clade</taxon>
        <taxon>Chlamydomonadales</taxon>
        <taxon>Volvocaceae</taxon>
        <taxon>Gonium</taxon>
    </lineage>
</organism>
<dbReference type="CDD" id="cd00201">
    <property type="entry name" value="WW"/>
    <property type="match status" value="2"/>
</dbReference>
<sequence length="349" mass="36647">MPPPGGAPAPLGAQYPAEPPPPGEAPPGVDADEAPPGTMLPPPSRPPAAAGALPPSEPGKPDLPPALRARLIARGVLPADSQQQQAGAGAVSATRSAPATHYSSAPQPPAPSLQDEPLLPGWYEAIDPRHGRPYYYNPTTGERIWLKPIKSVPRGWGFARDPATGVTYYYNPVTGERTWTRPVYHDYIHAPAFQGARQGYVFKMGPQGLGYYLDDPARALAEFAAARATALSGVNSSGVIGPALRGAPGAARETEEERKSKLEAIREQQRLRNEARGKATKASKEDEELDPMDPAAYSDAPRGGWSVGLEGAQPTAADTTAGGPLFQSRPYPAPGSVLRANKKALAGAN</sequence>
<dbReference type="PROSITE" id="PS50020">
    <property type="entry name" value="WW_DOMAIN_2"/>
    <property type="match status" value="2"/>
</dbReference>
<evidence type="ECO:0000256" key="8">
    <source>
        <dbReference type="ARBA" id="ARBA00022859"/>
    </source>
</evidence>
<keyword evidence="10" id="KW-0804">Transcription</keyword>
<feature type="domain" description="WW" evidence="16">
    <location>
        <begin position="116"/>
        <end position="150"/>
    </location>
</feature>
<keyword evidence="18" id="KW-1185">Reference proteome</keyword>
<evidence type="ECO:0000259" key="16">
    <source>
        <dbReference type="PROSITE" id="PS50020"/>
    </source>
</evidence>
<evidence type="ECO:0000256" key="9">
    <source>
        <dbReference type="ARBA" id="ARBA00023015"/>
    </source>
</evidence>
<keyword evidence="8" id="KW-0391">Immunity</keyword>
<evidence type="ECO:0000256" key="7">
    <source>
        <dbReference type="ARBA" id="ARBA00022737"/>
    </source>
</evidence>
<evidence type="ECO:0000256" key="14">
    <source>
        <dbReference type="ARBA" id="ARBA00046362"/>
    </source>
</evidence>
<evidence type="ECO:0000256" key="12">
    <source>
        <dbReference type="ARBA" id="ARBA00023242"/>
    </source>
</evidence>
<keyword evidence="5" id="KW-0399">Innate immunity</keyword>
<evidence type="ECO:0000256" key="3">
    <source>
        <dbReference type="ARBA" id="ARBA00021117"/>
    </source>
</evidence>
<accession>A0A150GSN9</accession>
<comment type="subcellular location">
    <subcellularLocation>
        <location evidence="2">Cytoplasmic granule</location>
    </subcellularLocation>
    <subcellularLocation>
        <location evidence="1">Nucleus speckle</location>
    </subcellularLocation>
</comment>
<dbReference type="PANTHER" id="PTHR21737:SF3">
    <property type="entry name" value="POLYGLUTAMINE-BINDING PROTEIN 1"/>
    <property type="match status" value="1"/>
</dbReference>
<name>A0A150GSN9_GONPE</name>
<evidence type="ECO:0000256" key="13">
    <source>
        <dbReference type="ARBA" id="ARBA00042167"/>
    </source>
</evidence>
<feature type="domain" description="WW" evidence="16">
    <location>
        <begin position="150"/>
        <end position="184"/>
    </location>
</feature>
<dbReference type="SUPFAM" id="SSF51045">
    <property type="entry name" value="WW domain"/>
    <property type="match status" value="2"/>
</dbReference>
<keyword evidence="7" id="KW-0677">Repeat</keyword>
<dbReference type="InterPro" id="IPR036020">
    <property type="entry name" value="WW_dom_sf"/>
</dbReference>
<evidence type="ECO:0000256" key="5">
    <source>
        <dbReference type="ARBA" id="ARBA00022588"/>
    </source>
</evidence>
<gene>
    <name evidence="17" type="ORF">GPECTOR_8g181</name>
</gene>
<evidence type="ECO:0000313" key="18">
    <source>
        <dbReference type="Proteomes" id="UP000075714"/>
    </source>
</evidence>
<feature type="compositionally biased region" description="Pro residues" evidence="15">
    <location>
        <begin position="55"/>
        <end position="64"/>
    </location>
</feature>
<reference evidence="18" key="1">
    <citation type="journal article" date="2016" name="Nat. Commun.">
        <title>The Gonium pectorale genome demonstrates co-option of cell cycle regulation during the evolution of multicellularity.</title>
        <authorList>
            <person name="Hanschen E.R."/>
            <person name="Marriage T.N."/>
            <person name="Ferris P.J."/>
            <person name="Hamaji T."/>
            <person name="Toyoda A."/>
            <person name="Fujiyama A."/>
            <person name="Neme R."/>
            <person name="Noguchi H."/>
            <person name="Minakuchi Y."/>
            <person name="Suzuki M."/>
            <person name="Kawai-Toyooka H."/>
            <person name="Smith D.R."/>
            <person name="Sparks H."/>
            <person name="Anderson J."/>
            <person name="Bakaric R."/>
            <person name="Luria V."/>
            <person name="Karger A."/>
            <person name="Kirschner M.W."/>
            <person name="Durand P.M."/>
            <person name="Michod R.E."/>
            <person name="Nozaki H."/>
            <person name="Olson B.J."/>
        </authorList>
    </citation>
    <scope>NUCLEOTIDE SEQUENCE [LARGE SCALE GENOMIC DNA]</scope>
    <source>
        <strain evidence="18">NIES-2863</strain>
    </source>
</reference>
<dbReference type="PANTHER" id="PTHR21737">
    <property type="entry name" value="POLYGLUTAMINE BINDING PROTEIN 1/MARVEL MEMBRANE-ASSOCIATING DOMAIN CONTAINING 3"/>
    <property type="match status" value="1"/>
</dbReference>
<evidence type="ECO:0000256" key="4">
    <source>
        <dbReference type="ARBA" id="ARBA00022553"/>
    </source>
</evidence>
<keyword evidence="12" id="KW-0539">Nucleus</keyword>
<feature type="compositionally biased region" description="Basic and acidic residues" evidence="15">
    <location>
        <begin position="268"/>
        <end position="277"/>
    </location>
</feature>
<dbReference type="SMART" id="SM00456">
    <property type="entry name" value="WW"/>
    <property type="match status" value="2"/>
</dbReference>
<keyword evidence="9" id="KW-0805">Transcription regulation</keyword>
<evidence type="ECO:0000256" key="15">
    <source>
        <dbReference type="SAM" id="MobiDB-lite"/>
    </source>
</evidence>